<protein>
    <submittedName>
        <fullName evidence="2">HD domain-containing protein</fullName>
    </submittedName>
</protein>
<dbReference type="OrthoDB" id="9804747at2"/>
<dbReference type="PANTHER" id="PTHR43155:SF2">
    <property type="entry name" value="CYCLIC DI-GMP PHOSPHODIESTERASE PA4108"/>
    <property type="match status" value="1"/>
</dbReference>
<name>A0A845L121_9FIRM</name>
<dbReference type="SMART" id="SM00471">
    <property type="entry name" value="HDc"/>
    <property type="match status" value="1"/>
</dbReference>
<dbReference type="InterPro" id="IPR003607">
    <property type="entry name" value="HD/PDEase_dom"/>
</dbReference>
<sequence>MPLDAATYKGLLEETHKLLEKLDAHDHPGLLHTQDVAKVVRGFLVHLGVTGEAAQPIILAALLHDIGKLRVASDILQKPHGIDPIEQILIQVHSAHGESIVRETGLFPPEVAKMIGQHHEHFDGSGYPGNLKGETILYGARIIGICDTFAMAQEDRVTQKGRTLTEAIDYLKTRQQWFDPAVFSAFMAYAAGLTGSGPATAR</sequence>
<dbReference type="PROSITE" id="PS51832">
    <property type="entry name" value="HD_GYP"/>
    <property type="match status" value="1"/>
</dbReference>
<feature type="domain" description="HD-GYP" evidence="1">
    <location>
        <begin position="7"/>
        <end position="202"/>
    </location>
</feature>
<dbReference type="Pfam" id="PF13487">
    <property type="entry name" value="HD_5"/>
    <property type="match status" value="1"/>
</dbReference>
<dbReference type="AlphaFoldDB" id="A0A845L121"/>
<evidence type="ECO:0000313" key="2">
    <source>
        <dbReference type="EMBL" id="MZP29296.1"/>
    </source>
</evidence>
<dbReference type="EMBL" id="WXEY01000004">
    <property type="protein sequence ID" value="MZP29296.1"/>
    <property type="molecule type" value="Genomic_DNA"/>
</dbReference>
<gene>
    <name evidence="2" type="ORF">GTO91_06190</name>
</gene>
<keyword evidence="3" id="KW-1185">Reference proteome</keyword>
<dbReference type="SUPFAM" id="SSF109604">
    <property type="entry name" value="HD-domain/PDEase-like"/>
    <property type="match status" value="1"/>
</dbReference>
<comment type="caution">
    <text evidence="2">The sequence shown here is derived from an EMBL/GenBank/DDBJ whole genome shotgun (WGS) entry which is preliminary data.</text>
</comment>
<dbReference type="InterPro" id="IPR037522">
    <property type="entry name" value="HD_GYP_dom"/>
</dbReference>
<evidence type="ECO:0000259" key="1">
    <source>
        <dbReference type="PROSITE" id="PS51832"/>
    </source>
</evidence>
<dbReference type="CDD" id="cd00077">
    <property type="entry name" value="HDc"/>
    <property type="match status" value="1"/>
</dbReference>
<dbReference type="PANTHER" id="PTHR43155">
    <property type="entry name" value="CYCLIC DI-GMP PHOSPHODIESTERASE PA4108-RELATED"/>
    <property type="match status" value="1"/>
</dbReference>
<proteinExistence type="predicted"/>
<dbReference type="InterPro" id="IPR006675">
    <property type="entry name" value="HDIG_dom"/>
</dbReference>
<organism evidence="2 3">
    <name type="scientific">Heliomicrobium undosum</name>
    <dbReference type="NCBI Taxonomy" id="121734"/>
    <lineage>
        <taxon>Bacteria</taxon>
        <taxon>Bacillati</taxon>
        <taxon>Bacillota</taxon>
        <taxon>Clostridia</taxon>
        <taxon>Eubacteriales</taxon>
        <taxon>Heliobacteriaceae</taxon>
        <taxon>Heliomicrobium</taxon>
    </lineage>
</organism>
<accession>A0A845L121</accession>
<dbReference type="RefSeq" id="WP_161256446.1">
    <property type="nucleotide sequence ID" value="NZ_WXEY01000004.1"/>
</dbReference>
<dbReference type="Gene3D" id="1.10.3210.10">
    <property type="entry name" value="Hypothetical protein af1432"/>
    <property type="match status" value="1"/>
</dbReference>
<evidence type="ECO:0000313" key="3">
    <source>
        <dbReference type="Proteomes" id="UP000463470"/>
    </source>
</evidence>
<dbReference type="NCBIfam" id="TIGR00277">
    <property type="entry name" value="HDIG"/>
    <property type="match status" value="1"/>
</dbReference>
<dbReference type="Proteomes" id="UP000463470">
    <property type="component" value="Unassembled WGS sequence"/>
</dbReference>
<reference evidence="2 3" key="1">
    <citation type="submission" date="2020-01" db="EMBL/GenBank/DDBJ databases">
        <title>Whole-genome sequence of Heliobacterium undosum DSM 13378.</title>
        <authorList>
            <person name="Kyndt J.A."/>
            <person name="Meyer T.E."/>
        </authorList>
    </citation>
    <scope>NUCLEOTIDE SEQUENCE [LARGE SCALE GENOMIC DNA]</scope>
    <source>
        <strain evidence="2 3">DSM 13378</strain>
    </source>
</reference>